<reference evidence="1" key="1">
    <citation type="submission" date="2022-05" db="EMBL/GenBank/DDBJ databases">
        <title>Corynebacterium sp. TA-R-1 sp. nov., isolated from human feces.</title>
        <authorList>
            <person name="Shamsuzzaman M."/>
            <person name="Dahal R.H."/>
        </authorList>
    </citation>
    <scope>NUCLEOTIDE SEQUENCE</scope>
    <source>
        <strain evidence="1">TA-R-1</strain>
    </source>
</reference>
<accession>A0ABT1G335</accession>
<comment type="caution">
    <text evidence="1">The sequence shown here is derived from an EMBL/GenBank/DDBJ whole genome shotgun (WGS) entry which is preliminary data.</text>
</comment>
<protein>
    <submittedName>
        <fullName evidence="1">Uncharacterized protein</fullName>
    </submittedName>
</protein>
<keyword evidence="2" id="KW-1185">Reference proteome</keyword>
<dbReference type="RefSeq" id="WP_253578504.1">
    <property type="nucleotide sequence ID" value="NZ_JAMFTQ010000011.1"/>
</dbReference>
<organism evidence="1 2">
    <name type="scientific">Corynebacterium stercoris</name>
    <dbReference type="NCBI Taxonomy" id="2943490"/>
    <lineage>
        <taxon>Bacteria</taxon>
        <taxon>Bacillati</taxon>
        <taxon>Actinomycetota</taxon>
        <taxon>Actinomycetes</taxon>
        <taxon>Mycobacteriales</taxon>
        <taxon>Corynebacteriaceae</taxon>
        <taxon>Corynebacterium</taxon>
    </lineage>
</organism>
<dbReference type="EMBL" id="JAMFTQ010000011">
    <property type="protein sequence ID" value="MCP1388222.1"/>
    <property type="molecule type" value="Genomic_DNA"/>
</dbReference>
<evidence type="ECO:0000313" key="2">
    <source>
        <dbReference type="Proteomes" id="UP001204000"/>
    </source>
</evidence>
<proteinExistence type="predicted"/>
<evidence type="ECO:0000313" key="1">
    <source>
        <dbReference type="EMBL" id="MCP1388222.1"/>
    </source>
</evidence>
<dbReference type="Proteomes" id="UP001204000">
    <property type="component" value="Unassembled WGS sequence"/>
</dbReference>
<name>A0ABT1G335_9CORY</name>
<gene>
    <name evidence="1" type="ORF">M5J20_08505</name>
</gene>
<sequence>MPIKDLIDLLKDLEVFAKNFSALFQNAPGLLKPFTNADIVENTKAVFTIKK</sequence>